<feature type="region of interest" description="Disordered" evidence="1">
    <location>
        <begin position="854"/>
        <end position="897"/>
    </location>
</feature>
<feature type="region of interest" description="Disordered" evidence="1">
    <location>
        <begin position="527"/>
        <end position="559"/>
    </location>
</feature>
<dbReference type="Gene3D" id="1.10.150.50">
    <property type="entry name" value="Transcription Factor, Ets-1"/>
    <property type="match status" value="3"/>
</dbReference>
<protein>
    <submittedName>
        <fullName evidence="3">Kazrin isoform X5</fullName>
    </submittedName>
</protein>
<feature type="compositionally biased region" description="Basic and acidic residues" evidence="1">
    <location>
        <begin position="30"/>
        <end position="47"/>
    </location>
</feature>
<sequence>MLSQSQSLCLSDAIDLLTELTSSLKQSDTSTHEHVSRRENSLEERKSGPTSPERWEVPFSSSSSSHLGRQERESLHTSLIHVKSLLLEEKDRQLNTESQNIKINQQLASALSSTSLHAENLKKQLHQAKSGKQNEANAMGDSNSSGSERENLNREIRLLTDAKSRLKDEIAGFERRLESIREAGKRYDGLKQDNLKMNLGVSDLEINRLREEVNILRSEKKKLKNDKQDLVGTLKQLYSALDEKEGETTTLMKSYDRRLAEKDELLNTSLNDKRLLEIEKGELATKSQEQEETTVILRSELEQLQKKTQERVRQTRSPTESSWRNKSQHSYGGHASSQVESHSFSNIQPSSVVGSEGTSSASEYAKPNKSFQHKATGVGEIPKKNNNKQYSNVKTGNFPEASPQYATVGPPSWKKHHSYTDSSLTKSLDRDLNYKPAVIPYKGQFSSFRMSEKRNSSHLKTSRSEEHMSPPLPYRQKALEENQMTRGRSRSMNANGKERDNIPATTTHNNHGNIFSNSLSRIFSRNRRKKPANGGNRTSTHIQAPTYSNLPPQPSNSGKHKLLDVTMSTPTPHREAPAPPPPPAVVHISPKLQRSYSSLTKSIFGSEERKNGLLEETRKVHISRWNQITVLAWMDVRLGMTKYLQSALQVIQSGQTLLELSDADYETQLGIANPVHKRKLQLAIEDCRRPQNNLHPSIHEMDHYWVAQIWLPRLGLSNYSKLFYSNLVDGRVLRSLGKREADELLKIAPRIDQLSLISGIKLLKHFNFNKDLWLESLNTEPVCWDNERIYTWLQSIDMMEYADQVLSSGVHGALMCLEPSFTYETLAYIMNIPHNNIEQRRSLRRQLESLTNSFKGFSSPESHDSSLTRSYSVPRSYTTPRHSYVSDKQQTTNSYSRAFTQDSSASISRNLSLSFNSSSQSIARRRVESTPV</sequence>
<gene>
    <name evidence="3" type="ORF">LOD99_13074</name>
</gene>
<dbReference type="InterPro" id="IPR001660">
    <property type="entry name" value="SAM"/>
</dbReference>
<feature type="domain" description="SAM" evidence="2">
    <location>
        <begin position="784"/>
        <end position="853"/>
    </location>
</feature>
<feature type="compositionally biased region" description="Polar residues" evidence="1">
    <location>
        <begin position="535"/>
        <end position="550"/>
    </location>
</feature>
<accession>A0AAV7JAS2</accession>
<comment type="caution">
    <text evidence="3">The sequence shown here is derived from an EMBL/GenBank/DDBJ whole genome shotgun (WGS) entry which is preliminary data.</text>
</comment>
<dbReference type="SUPFAM" id="SSF47769">
    <property type="entry name" value="SAM/Pointed domain"/>
    <property type="match status" value="3"/>
</dbReference>
<dbReference type="InterPro" id="IPR013761">
    <property type="entry name" value="SAM/pointed_sf"/>
</dbReference>
<dbReference type="EMBL" id="JAKMXF010000365">
    <property type="protein sequence ID" value="KAI6645812.1"/>
    <property type="molecule type" value="Genomic_DNA"/>
</dbReference>
<dbReference type="PANTHER" id="PTHR12776:SF1">
    <property type="entry name" value="KAZRIN"/>
    <property type="match status" value="1"/>
</dbReference>
<feature type="region of interest" description="Disordered" evidence="1">
    <location>
        <begin position="124"/>
        <end position="151"/>
    </location>
</feature>
<evidence type="ECO:0000313" key="4">
    <source>
        <dbReference type="Proteomes" id="UP001165289"/>
    </source>
</evidence>
<dbReference type="AlphaFoldDB" id="A0AAV7JAS2"/>
<feature type="region of interest" description="Disordered" evidence="1">
    <location>
        <begin position="305"/>
        <end position="372"/>
    </location>
</feature>
<keyword evidence="4" id="KW-1185">Reference proteome</keyword>
<feature type="compositionally biased region" description="Polar residues" evidence="1">
    <location>
        <begin position="130"/>
        <end position="146"/>
    </location>
</feature>
<dbReference type="SMART" id="SM00454">
    <property type="entry name" value="SAM"/>
    <property type="match status" value="3"/>
</dbReference>
<feature type="region of interest" description="Disordered" evidence="1">
    <location>
        <begin position="449"/>
        <end position="515"/>
    </location>
</feature>
<dbReference type="Proteomes" id="UP001165289">
    <property type="component" value="Unassembled WGS sequence"/>
</dbReference>
<evidence type="ECO:0000259" key="2">
    <source>
        <dbReference type="PROSITE" id="PS50105"/>
    </source>
</evidence>
<dbReference type="InterPro" id="IPR037614">
    <property type="entry name" value="Kazrin"/>
</dbReference>
<evidence type="ECO:0000313" key="3">
    <source>
        <dbReference type="EMBL" id="KAI6645812.1"/>
    </source>
</evidence>
<dbReference type="InterPro" id="IPR059089">
    <property type="entry name" value="Kazrin_N"/>
</dbReference>
<feature type="compositionally biased region" description="Polar residues" evidence="1">
    <location>
        <begin position="482"/>
        <end position="494"/>
    </location>
</feature>
<dbReference type="Pfam" id="PF07647">
    <property type="entry name" value="SAM_2"/>
    <property type="match status" value="1"/>
</dbReference>
<feature type="compositionally biased region" description="Polar residues" evidence="1">
    <location>
        <begin position="503"/>
        <end position="515"/>
    </location>
</feature>
<dbReference type="Pfam" id="PF25986">
    <property type="entry name" value="Kazrin"/>
    <property type="match status" value="1"/>
</dbReference>
<feature type="region of interest" description="Disordered" evidence="1">
    <location>
        <begin position="24"/>
        <end position="72"/>
    </location>
</feature>
<proteinExistence type="predicted"/>
<name>A0AAV7JAS2_9METZ</name>
<evidence type="ECO:0000256" key="1">
    <source>
        <dbReference type="SAM" id="MobiDB-lite"/>
    </source>
</evidence>
<feature type="compositionally biased region" description="Polar residues" evidence="1">
    <location>
        <begin position="315"/>
        <end position="362"/>
    </location>
</feature>
<feature type="domain" description="SAM" evidence="2">
    <location>
        <begin position="625"/>
        <end position="690"/>
    </location>
</feature>
<dbReference type="Pfam" id="PF00536">
    <property type="entry name" value="SAM_1"/>
    <property type="match status" value="1"/>
</dbReference>
<dbReference type="PROSITE" id="PS50105">
    <property type="entry name" value="SAM_DOMAIN"/>
    <property type="match status" value="2"/>
</dbReference>
<reference evidence="3 4" key="1">
    <citation type="journal article" date="2023" name="BMC Biol.">
        <title>The compact genome of the sponge Oopsacas minuta (Hexactinellida) is lacking key metazoan core genes.</title>
        <authorList>
            <person name="Santini S."/>
            <person name="Schenkelaars Q."/>
            <person name="Jourda C."/>
            <person name="Duchesne M."/>
            <person name="Belahbib H."/>
            <person name="Rocher C."/>
            <person name="Selva M."/>
            <person name="Riesgo A."/>
            <person name="Vervoort M."/>
            <person name="Leys S.P."/>
            <person name="Kodjabachian L."/>
            <person name="Le Bivic A."/>
            <person name="Borchiellini C."/>
            <person name="Claverie J.M."/>
            <person name="Renard E."/>
        </authorList>
    </citation>
    <scope>NUCLEOTIDE SEQUENCE [LARGE SCALE GENOMIC DNA]</scope>
    <source>
        <strain evidence="3">SPO-2</strain>
    </source>
</reference>
<dbReference type="PANTHER" id="PTHR12776">
    <property type="entry name" value="KAZRIN-RELATED"/>
    <property type="match status" value="1"/>
</dbReference>
<organism evidence="3 4">
    <name type="scientific">Oopsacas minuta</name>
    <dbReference type="NCBI Taxonomy" id="111878"/>
    <lineage>
        <taxon>Eukaryota</taxon>
        <taxon>Metazoa</taxon>
        <taxon>Porifera</taxon>
        <taxon>Hexactinellida</taxon>
        <taxon>Hexasterophora</taxon>
        <taxon>Lyssacinosida</taxon>
        <taxon>Leucopsacidae</taxon>
        <taxon>Oopsacas</taxon>
    </lineage>
</organism>
<feature type="compositionally biased region" description="Polar residues" evidence="1">
    <location>
        <begin position="867"/>
        <end position="897"/>
    </location>
</feature>